<dbReference type="OrthoDB" id="765404at2759"/>
<evidence type="ECO:0000313" key="1">
    <source>
        <dbReference type="EMBL" id="KAE8125735.1"/>
    </source>
</evidence>
<gene>
    <name evidence="1" type="ORF">FH972_020509</name>
</gene>
<reference evidence="1 2" key="1">
    <citation type="submission" date="2019-06" db="EMBL/GenBank/DDBJ databases">
        <title>A chromosomal-level reference genome of Carpinus fangiana (Coryloideae, Betulaceae).</title>
        <authorList>
            <person name="Yang X."/>
            <person name="Wang Z."/>
            <person name="Zhang L."/>
            <person name="Hao G."/>
            <person name="Liu J."/>
            <person name="Yang Y."/>
        </authorList>
    </citation>
    <scope>NUCLEOTIDE SEQUENCE [LARGE SCALE GENOMIC DNA]</scope>
    <source>
        <strain evidence="1">Cfa_2016G</strain>
        <tissue evidence="1">Leaf</tissue>
    </source>
</reference>
<accession>A0A5N6RTP8</accession>
<protein>
    <submittedName>
        <fullName evidence="1">Uncharacterized protein</fullName>
    </submittedName>
</protein>
<dbReference type="EMBL" id="CM017328">
    <property type="protein sequence ID" value="KAE8125735.1"/>
    <property type="molecule type" value="Genomic_DNA"/>
</dbReference>
<organism evidence="1 2">
    <name type="scientific">Carpinus fangiana</name>
    <dbReference type="NCBI Taxonomy" id="176857"/>
    <lineage>
        <taxon>Eukaryota</taxon>
        <taxon>Viridiplantae</taxon>
        <taxon>Streptophyta</taxon>
        <taxon>Embryophyta</taxon>
        <taxon>Tracheophyta</taxon>
        <taxon>Spermatophyta</taxon>
        <taxon>Magnoliopsida</taxon>
        <taxon>eudicotyledons</taxon>
        <taxon>Gunneridae</taxon>
        <taxon>Pentapetalae</taxon>
        <taxon>rosids</taxon>
        <taxon>fabids</taxon>
        <taxon>Fagales</taxon>
        <taxon>Betulaceae</taxon>
        <taxon>Carpinus</taxon>
    </lineage>
</organism>
<sequence length="67" mass="7117">MRLVAADLVKNAAVYGCQEGLKIIPGGTLVYKTVSRSFGGEKKFESHGVDMKALQARVAKLAGGRSH</sequence>
<dbReference type="Proteomes" id="UP000327013">
    <property type="component" value="Chromosome 8"/>
</dbReference>
<proteinExistence type="predicted"/>
<name>A0A5N6RTP8_9ROSI</name>
<dbReference type="AlphaFoldDB" id="A0A5N6RTP8"/>
<keyword evidence="2" id="KW-1185">Reference proteome</keyword>
<evidence type="ECO:0000313" key="2">
    <source>
        <dbReference type="Proteomes" id="UP000327013"/>
    </source>
</evidence>